<dbReference type="InterPro" id="IPR035198">
    <property type="entry name" value="SU10_MCP"/>
</dbReference>
<keyword evidence="2" id="KW-1185">Reference proteome</keyword>
<evidence type="ECO:0000313" key="2">
    <source>
        <dbReference type="Proteomes" id="UP000054624"/>
    </source>
</evidence>
<evidence type="ECO:0000313" key="1">
    <source>
        <dbReference type="EMBL" id="SAK95918.1"/>
    </source>
</evidence>
<organism evidence="1 2">
    <name type="scientific">Caballeronia temeraria</name>
    <dbReference type="NCBI Taxonomy" id="1777137"/>
    <lineage>
        <taxon>Bacteria</taxon>
        <taxon>Pseudomonadati</taxon>
        <taxon>Pseudomonadota</taxon>
        <taxon>Betaproteobacteria</taxon>
        <taxon>Burkholderiales</taxon>
        <taxon>Burkholderiaceae</taxon>
        <taxon>Caballeronia</taxon>
    </lineage>
</organism>
<dbReference type="Proteomes" id="UP000054624">
    <property type="component" value="Unassembled WGS sequence"/>
</dbReference>
<dbReference type="EMBL" id="FCOI02000046">
    <property type="protein sequence ID" value="SAK95918.1"/>
    <property type="molecule type" value="Genomic_DNA"/>
</dbReference>
<proteinExistence type="predicted"/>
<dbReference type="AlphaFoldDB" id="A0A158DMT0"/>
<reference evidence="2" key="1">
    <citation type="submission" date="2016-01" db="EMBL/GenBank/DDBJ databases">
        <authorList>
            <person name="Peeters Charlotte."/>
        </authorList>
    </citation>
    <scope>NUCLEOTIDE SEQUENCE [LARGE SCALE GENOMIC DNA]</scope>
</reference>
<gene>
    <name evidence="1" type="ORF">AWB76_07218</name>
</gene>
<name>A0A158DMT0_9BURK</name>
<sequence>MSNTAFKSYDMVGVKEDVSDVISNISPTNTPFQTLVKTESIHNTLFQWQEDQLAMVGDNAAVEGADASDSVLNPTTMLSNYSQILTKTIRVSNTADKISAYGRAKETALHLSKKSAELKNELEYALVGKAQDAAVGNETTARKFGNVFGHGATGQALIDTGNVIDHTATPVALSENDILTANQKLYEGGGEATILMIKPGDSLAVAGFTAAAGRTRMFDGSADKTIVNVVNLYVSPFGEQKVVLNRFLKADSALLFNPSYWKIAVLRPWTRIPLAVTGDANRTQLIGEFSVKHLNRKASAAIRGLTGANVTIGQ</sequence>
<dbReference type="Pfam" id="PF17236">
    <property type="entry name" value="SU10_MCP"/>
    <property type="match status" value="1"/>
</dbReference>
<accession>A0A158DMT0</accession>
<dbReference type="STRING" id="1777137.AWB76_07218"/>
<protein>
    <submittedName>
        <fullName evidence="1">Uncharacterized protein</fullName>
    </submittedName>
</protein>